<dbReference type="Proteomes" id="UP000321085">
    <property type="component" value="Unassembled WGS sequence"/>
</dbReference>
<dbReference type="InterPro" id="IPR002634">
    <property type="entry name" value="BolA"/>
</dbReference>
<reference evidence="2 3" key="1">
    <citation type="submission" date="2019-07" db="EMBL/GenBank/DDBJ databases">
        <title>Whole genome shotgun sequence of Microvirga aerophila NBRC 106136.</title>
        <authorList>
            <person name="Hosoyama A."/>
            <person name="Uohara A."/>
            <person name="Ohji S."/>
            <person name="Ichikawa N."/>
        </authorList>
    </citation>
    <scope>NUCLEOTIDE SEQUENCE [LARGE SCALE GENOMIC DNA]</scope>
    <source>
        <strain evidence="2 3">NBRC 106136</strain>
    </source>
</reference>
<dbReference type="AlphaFoldDB" id="A0A512BKT0"/>
<dbReference type="InterPro" id="IPR036065">
    <property type="entry name" value="BolA-like_sf"/>
</dbReference>
<evidence type="ECO:0000256" key="1">
    <source>
        <dbReference type="RuleBase" id="RU003860"/>
    </source>
</evidence>
<dbReference type="PANTHER" id="PTHR46230:SF7">
    <property type="entry name" value="BOLA-LIKE PROTEIN 1"/>
    <property type="match status" value="1"/>
</dbReference>
<dbReference type="Gene3D" id="3.30.300.90">
    <property type="entry name" value="BolA-like"/>
    <property type="match status" value="1"/>
</dbReference>
<dbReference type="GO" id="GO:0016226">
    <property type="term" value="P:iron-sulfur cluster assembly"/>
    <property type="evidence" value="ECO:0007669"/>
    <property type="project" value="TreeGrafter"/>
</dbReference>
<comment type="caution">
    <text evidence="2">The sequence shown here is derived from an EMBL/GenBank/DDBJ whole genome shotgun (WGS) entry which is preliminary data.</text>
</comment>
<protein>
    <submittedName>
        <fullName evidence="2">BolA family transcriptional regulator</fullName>
    </submittedName>
</protein>
<dbReference type="PANTHER" id="PTHR46230">
    <property type="match status" value="1"/>
</dbReference>
<proteinExistence type="inferred from homology"/>
<comment type="similarity">
    <text evidence="1">Belongs to the BolA/IbaG family.</text>
</comment>
<name>A0A512BKT0_9HYPH</name>
<accession>A0A512BKT0</accession>
<gene>
    <name evidence="2" type="ORF">MAE02_02750</name>
</gene>
<evidence type="ECO:0000313" key="3">
    <source>
        <dbReference type="Proteomes" id="UP000321085"/>
    </source>
</evidence>
<evidence type="ECO:0000313" key="2">
    <source>
        <dbReference type="EMBL" id="GEO12579.1"/>
    </source>
</evidence>
<dbReference type="SUPFAM" id="SSF82657">
    <property type="entry name" value="BolA-like"/>
    <property type="match status" value="1"/>
</dbReference>
<keyword evidence="3" id="KW-1185">Reference proteome</keyword>
<organism evidence="2 3">
    <name type="scientific">Microvirga aerophila</name>
    <dbReference type="NCBI Taxonomy" id="670291"/>
    <lineage>
        <taxon>Bacteria</taxon>
        <taxon>Pseudomonadati</taxon>
        <taxon>Pseudomonadota</taxon>
        <taxon>Alphaproteobacteria</taxon>
        <taxon>Hyphomicrobiales</taxon>
        <taxon>Methylobacteriaceae</taxon>
        <taxon>Microvirga</taxon>
    </lineage>
</organism>
<sequence>MSGLRPGAKASALFAADPFKKVYQSMTLTAWITEELTQRLHPAELTVTDESQQHFGHAGWREGGETHFRLYIVSEAFIGKSRVERHRLVNEVLSGAFARGLHALAIQAKAPGE</sequence>
<dbReference type="Pfam" id="PF01722">
    <property type="entry name" value="BolA"/>
    <property type="match status" value="1"/>
</dbReference>
<dbReference type="EMBL" id="BJYU01000002">
    <property type="protein sequence ID" value="GEO12579.1"/>
    <property type="molecule type" value="Genomic_DNA"/>
</dbReference>